<evidence type="ECO:0000313" key="2">
    <source>
        <dbReference type="EMBL" id="SHE60778.1"/>
    </source>
</evidence>
<keyword evidence="1" id="KW-0732">Signal</keyword>
<keyword evidence="3" id="KW-1185">Reference proteome</keyword>
<dbReference type="InterPro" id="IPR019613">
    <property type="entry name" value="DUF4198"/>
</dbReference>
<organism evidence="2 3">
    <name type="scientific">Fodinibius roseus</name>
    <dbReference type="NCBI Taxonomy" id="1194090"/>
    <lineage>
        <taxon>Bacteria</taxon>
        <taxon>Pseudomonadati</taxon>
        <taxon>Balneolota</taxon>
        <taxon>Balneolia</taxon>
        <taxon>Balneolales</taxon>
        <taxon>Balneolaceae</taxon>
        <taxon>Fodinibius</taxon>
    </lineage>
</organism>
<dbReference type="STRING" id="1194090.SAMN05443144_102137"/>
<reference evidence="2 3" key="1">
    <citation type="submission" date="2016-11" db="EMBL/GenBank/DDBJ databases">
        <authorList>
            <person name="Jaros S."/>
            <person name="Januszkiewicz K."/>
            <person name="Wedrychowicz H."/>
        </authorList>
    </citation>
    <scope>NUCLEOTIDE SEQUENCE [LARGE SCALE GENOMIC DNA]</scope>
    <source>
        <strain evidence="2 3">DSM 21986</strain>
    </source>
</reference>
<protein>
    <submittedName>
        <fullName evidence="2">Uncharacterized conserved protein, contains GH25 family domain</fullName>
    </submittedName>
</protein>
<sequence length="255" mass="28690">MHTKQLSQIAILLFALTLFTLPASAHNLWIETSPNAEVGQVQEAYIYLGEYAYGVREDVSTQDHQEMLGEISVFLIKPNGEVEELETTIGTNRFVAEFTPEQQGHYRLALNVTNAPVVDWREYDLGILKTNFFALATVSVGSPGQTELSAEPLAETNELIIQSTKTTSFQRQSPVRFQVMFNGKPLAEQEVNVGYKDQWFKTLYTDEEGRISVSLPWDGQYVIETVYTEDHSGTFEGDDYEAIRHTATLTIPPAE</sequence>
<dbReference type="Pfam" id="PF10670">
    <property type="entry name" value="DUF4198"/>
    <property type="match status" value="1"/>
</dbReference>
<gene>
    <name evidence="2" type="ORF">SAMN05443144_102137</name>
</gene>
<feature type="signal peptide" evidence="1">
    <location>
        <begin position="1"/>
        <end position="25"/>
    </location>
</feature>
<feature type="chain" id="PRO_5012115437" evidence="1">
    <location>
        <begin position="26"/>
        <end position="255"/>
    </location>
</feature>
<proteinExistence type="predicted"/>
<evidence type="ECO:0000256" key="1">
    <source>
        <dbReference type="SAM" id="SignalP"/>
    </source>
</evidence>
<dbReference type="AlphaFoldDB" id="A0A1M4UVR4"/>
<dbReference type="OrthoDB" id="1148550at2"/>
<dbReference type="RefSeq" id="WP_073059270.1">
    <property type="nucleotide sequence ID" value="NZ_FQUS01000002.1"/>
</dbReference>
<name>A0A1M4UVR4_9BACT</name>
<dbReference type="EMBL" id="FQUS01000002">
    <property type="protein sequence ID" value="SHE60778.1"/>
    <property type="molecule type" value="Genomic_DNA"/>
</dbReference>
<evidence type="ECO:0000313" key="3">
    <source>
        <dbReference type="Proteomes" id="UP000184041"/>
    </source>
</evidence>
<dbReference type="Proteomes" id="UP000184041">
    <property type="component" value="Unassembled WGS sequence"/>
</dbReference>
<accession>A0A1M4UVR4</accession>